<dbReference type="GO" id="GO:0005886">
    <property type="term" value="C:plasma membrane"/>
    <property type="evidence" value="ECO:0007669"/>
    <property type="project" value="UniProtKB-SubCell"/>
</dbReference>
<dbReference type="Pfam" id="PF01203">
    <property type="entry name" value="T2SSN"/>
    <property type="match status" value="1"/>
</dbReference>
<keyword evidence="4" id="KW-0813">Transport</keyword>
<evidence type="ECO:0000256" key="2">
    <source>
        <dbReference type="ARBA" id="ARBA00007208"/>
    </source>
</evidence>
<comment type="subcellular location">
    <subcellularLocation>
        <location evidence="1">Cell inner membrane</location>
    </subcellularLocation>
</comment>
<comment type="caution">
    <text evidence="11">The sequence shown here is derived from an EMBL/GenBank/DDBJ whole genome shotgun (WGS) entry which is preliminary data.</text>
</comment>
<dbReference type="EMBL" id="PIPJ01000001">
    <property type="protein sequence ID" value="RUO23637.1"/>
    <property type="molecule type" value="Genomic_DNA"/>
</dbReference>
<comment type="similarity">
    <text evidence="2">Belongs to the GSP N family.</text>
</comment>
<reference evidence="12" key="1">
    <citation type="journal article" date="2018" name="Front. Microbiol.">
        <title>Genome-Based Analysis Reveals the Taxonomy and Diversity of the Family Idiomarinaceae.</title>
        <authorList>
            <person name="Liu Y."/>
            <person name="Lai Q."/>
            <person name="Shao Z."/>
        </authorList>
    </citation>
    <scope>NUCLEOTIDE SEQUENCE [LARGE SCALE GENOMIC DNA]</scope>
    <source>
        <strain evidence="12">GBPy7</strain>
    </source>
</reference>
<dbReference type="AlphaFoldDB" id="A0A432W338"/>
<evidence type="ECO:0000256" key="4">
    <source>
        <dbReference type="ARBA" id="ARBA00022448"/>
    </source>
</evidence>
<dbReference type="GO" id="GO:0015628">
    <property type="term" value="P:protein secretion by the type II secretion system"/>
    <property type="evidence" value="ECO:0007669"/>
    <property type="project" value="InterPro"/>
</dbReference>
<name>A0A432W338_9GAMM</name>
<evidence type="ECO:0000256" key="1">
    <source>
        <dbReference type="ARBA" id="ARBA00004533"/>
    </source>
</evidence>
<evidence type="ECO:0000256" key="7">
    <source>
        <dbReference type="ARBA" id="ARBA00022692"/>
    </source>
</evidence>
<evidence type="ECO:0000256" key="5">
    <source>
        <dbReference type="ARBA" id="ARBA00022475"/>
    </source>
</evidence>
<evidence type="ECO:0000256" key="8">
    <source>
        <dbReference type="ARBA" id="ARBA00022927"/>
    </source>
</evidence>
<protein>
    <recommendedName>
        <fullName evidence="3">Type II secretion system protein N</fullName>
    </recommendedName>
    <alternativeName>
        <fullName evidence="10">General secretion pathway protein N</fullName>
    </alternativeName>
</protein>
<keyword evidence="6" id="KW-0997">Cell inner membrane</keyword>
<dbReference type="InterPro" id="IPR022792">
    <property type="entry name" value="T2SS_protein-GspN"/>
</dbReference>
<evidence type="ECO:0000256" key="3">
    <source>
        <dbReference type="ARBA" id="ARBA00021563"/>
    </source>
</evidence>
<keyword evidence="7" id="KW-0812">Transmembrane</keyword>
<evidence type="ECO:0000256" key="6">
    <source>
        <dbReference type="ARBA" id="ARBA00022519"/>
    </source>
</evidence>
<dbReference type="RefSeq" id="WP_126765452.1">
    <property type="nucleotide sequence ID" value="NZ_PIPJ01000001.1"/>
</dbReference>
<dbReference type="Proteomes" id="UP000288395">
    <property type="component" value="Unassembled WGS sequence"/>
</dbReference>
<evidence type="ECO:0000256" key="9">
    <source>
        <dbReference type="ARBA" id="ARBA00023136"/>
    </source>
</evidence>
<keyword evidence="8" id="KW-0653">Protein transport</keyword>
<dbReference type="OrthoDB" id="6118198at2"/>
<organism evidence="11 12">
    <name type="scientific">Aliidiomarina iranensis</name>
    <dbReference type="NCBI Taxonomy" id="1434071"/>
    <lineage>
        <taxon>Bacteria</taxon>
        <taxon>Pseudomonadati</taxon>
        <taxon>Pseudomonadota</taxon>
        <taxon>Gammaproteobacteria</taxon>
        <taxon>Alteromonadales</taxon>
        <taxon>Idiomarinaceae</taxon>
        <taxon>Aliidiomarina</taxon>
    </lineage>
</organism>
<sequence length="248" mass="26960">MIKKWQLISLVVAVYLVGLIVLFPAKVALSFAPIPANVNINRVEGTIWRGSLGYLESEGLSFHDVSWRLKFTDLLRLRATADVNIPSHPNNLLQGQAQLQASGNSIRIQNANLAANLEDMLVLSPVSSPIPLQGGVSMNISEFELGNPVCNAFVGQAYAIQVQARLGSSWQNLGDYEAQLGCTDGRISVDIPENNLLGLSVTGSFAPTGIDFRIGIAPQPSAPQGIRDLMQWLGEADSQGRRYFNFRL</sequence>
<evidence type="ECO:0000313" key="11">
    <source>
        <dbReference type="EMBL" id="RUO23637.1"/>
    </source>
</evidence>
<keyword evidence="5" id="KW-1003">Cell membrane</keyword>
<keyword evidence="12" id="KW-1185">Reference proteome</keyword>
<accession>A0A432W338</accession>
<keyword evidence="9" id="KW-0472">Membrane</keyword>
<proteinExistence type="inferred from homology"/>
<evidence type="ECO:0000313" key="12">
    <source>
        <dbReference type="Proteomes" id="UP000288395"/>
    </source>
</evidence>
<gene>
    <name evidence="11" type="ORF">CWE08_03040</name>
</gene>
<dbReference type="GO" id="GO:0015627">
    <property type="term" value="C:type II protein secretion system complex"/>
    <property type="evidence" value="ECO:0007669"/>
    <property type="project" value="InterPro"/>
</dbReference>
<evidence type="ECO:0000256" key="10">
    <source>
        <dbReference type="ARBA" id="ARBA00030772"/>
    </source>
</evidence>